<dbReference type="EMBL" id="BAABFT010000013">
    <property type="protein sequence ID" value="GAA4333525.1"/>
    <property type="molecule type" value="Genomic_DNA"/>
</dbReference>
<proteinExistence type="predicted"/>
<keyword evidence="2" id="KW-1185">Reference proteome</keyword>
<evidence type="ECO:0000313" key="1">
    <source>
        <dbReference type="EMBL" id="GAA4333525.1"/>
    </source>
</evidence>
<evidence type="ECO:0000313" key="2">
    <source>
        <dbReference type="Proteomes" id="UP001500582"/>
    </source>
</evidence>
<evidence type="ECO:0008006" key="3">
    <source>
        <dbReference type="Google" id="ProtNLM"/>
    </source>
</evidence>
<accession>A0ABP8H3E1</accession>
<sequence length="71" mass="7681">MPHMATACLFPMALYVNVVSTGLSVVTIYVNIAVATISPFARHPNSATVRHRWSVIIRIGRAHSHITIAAA</sequence>
<dbReference type="Proteomes" id="UP001500582">
    <property type="component" value="Unassembled WGS sequence"/>
</dbReference>
<reference evidence="2" key="1">
    <citation type="journal article" date="2019" name="Int. J. Syst. Evol. Microbiol.">
        <title>The Global Catalogue of Microorganisms (GCM) 10K type strain sequencing project: providing services to taxonomists for standard genome sequencing and annotation.</title>
        <authorList>
            <consortium name="The Broad Institute Genomics Platform"/>
            <consortium name="The Broad Institute Genome Sequencing Center for Infectious Disease"/>
            <person name="Wu L."/>
            <person name="Ma J."/>
        </authorList>
    </citation>
    <scope>NUCLEOTIDE SEQUENCE [LARGE SCALE GENOMIC DNA]</scope>
    <source>
        <strain evidence="2">JCM 17705</strain>
    </source>
</reference>
<organism evidence="1 2">
    <name type="scientific">Mucilaginibacter gynuensis</name>
    <dbReference type="NCBI Taxonomy" id="1302236"/>
    <lineage>
        <taxon>Bacteria</taxon>
        <taxon>Pseudomonadati</taxon>
        <taxon>Bacteroidota</taxon>
        <taxon>Sphingobacteriia</taxon>
        <taxon>Sphingobacteriales</taxon>
        <taxon>Sphingobacteriaceae</taxon>
        <taxon>Mucilaginibacter</taxon>
    </lineage>
</organism>
<protein>
    <recommendedName>
        <fullName evidence="3">Secreted protein</fullName>
    </recommendedName>
</protein>
<gene>
    <name evidence="1" type="ORF">GCM10023149_40340</name>
</gene>
<comment type="caution">
    <text evidence="1">The sequence shown here is derived from an EMBL/GenBank/DDBJ whole genome shotgun (WGS) entry which is preliminary data.</text>
</comment>
<name>A0ABP8H3E1_9SPHI</name>